<dbReference type="OrthoDB" id="9782128at2"/>
<proteinExistence type="predicted"/>
<dbReference type="EMBL" id="QVTD01000021">
    <property type="protein sequence ID" value="RFU60869.1"/>
    <property type="molecule type" value="Genomic_DNA"/>
</dbReference>
<sequence length="84" mass="9875">MNEQFDRVLKRLDFTNVQYSGTHEFFDGTKHVYFVGEIAGTTYEIDIKMVAPDKIEIWDKTWFEKDVNYLAEAKKGSRGWQFSG</sequence>
<reference evidence="1 2" key="1">
    <citation type="submission" date="2018-08" db="EMBL/GenBank/DDBJ databases">
        <title>Bacillus chawlae sp. nov., Bacillus glennii sp. nov., and Bacillus saganii sp. nov. Isolated from the Vehicle Assembly Building at Kennedy Space Center where the Viking Spacecraft were Assembled.</title>
        <authorList>
            <person name="Seuylemezian A."/>
            <person name="Vaishampayan P."/>
        </authorList>
    </citation>
    <scope>NUCLEOTIDE SEQUENCE [LARGE SCALE GENOMIC DNA]</scope>
    <source>
        <strain evidence="1 2">V44-8</strain>
    </source>
</reference>
<evidence type="ECO:0000313" key="1">
    <source>
        <dbReference type="EMBL" id="RFU60869.1"/>
    </source>
</evidence>
<organism evidence="1 2">
    <name type="scientific">Peribacillus glennii</name>
    <dbReference type="NCBI Taxonomy" id="2303991"/>
    <lineage>
        <taxon>Bacteria</taxon>
        <taxon>Bacillati</taxon>
        <taxon>Bacillota</taxon>
        <taxon>Bacilli</taxon>
        <taxon>Bacillales</taxon>
        <taxon>Bacillaceae</taxon>
        <taxon>Peribacillus</taxon>
    </lineage>
</organism>
<accession>A0A372L8U9</accession>
<gene>
    <name evidence="1" type="ORF">D0466_20015</name>
</gene>
<protein>
    <submittedName>
        <fullName evidence="1">Uncharacterized protein</fullName>
    </submittedName>
</protein>
<dbReference type="Proteomes" id="UP000262939">
    <property type="component" value="Unassembled WGS sequence"/>
</dbReference>
<name>A0A372L8U9_9BACI</name>
<dbReference type="RefSeq" id="WP_117324284.1">
    <property type="nucleotide sequence ID" value="NZ_QVTD01000021.1"/>
</dbReference>
<comment type="caution">
    <text evidence="1">The sequence shown here is derived from an EMBL/GenBank/DDBJ whole genome shotgun (WGS) entry which is preliminary data.</text>
</comment>
<dbReference type="AlphaFoldDB" id="A0A372L8U9"/>
<keyword evidence="2" id="KW-1185">Reference proteome</keyword>
<evidence type="ECO:0000313" key="2">
    <source>
        <dbReference type="Proteomes" id="UP000262939"/>
    </source>
</evidence>